<evidence type="ECO:0000313" key="2">
    <source>
        <dbReference type="Proteomes" id="UP000192721"/>
    </source>
</evidence>
<dbReference type="Proteomes" id="UP000192721">
    <property type="component" value="Unassembled WGS sequence"/>
</dbReference>
<gene>
    <name evidence="1" type="ORF">B0T45_21850</name>
</gene>
<sequence length="147" mass="16316">MMPLSMLNNKLIEYRARLALKRLSGLSSAAVTPIRADDYAKNRAFLRQHCHLDAEPQQKLAADEPAALQALASIFARHASTVALPFEQPYCIQADISDVQSFVKSVWSANGTQDLTVFFDTAGATLDLQDREDGLYLFYHASTEEIP</sequence>
<organism evidence="1 2">
    <name type="scientific">Chromobacterium haemolyticum</name>
    <dbReference type="NCBI Taxonomy" id="394935"/>
    <lineage>
        <taxon>Bacteria</taxon>
        <taxon>Pseudomonadati</taxon>
        <taxon>Pseudomonadota</taxon>
        <taxon>Betaproteobacteria</taxon>
        <taxon>Neisseriales</taxon>
        <taxon>Chromobacteriaceae</taxon>
        <taxon>Chromobacterium</taxon>
    </lineage>
</organism>
<evidence type="ECO:0000313" key="1">
    <source>
        <dbReference type="EMBL" id="OQS32370.1"/>
    </source>
</evidence>
<protein>
    <submittedName>
        <fullName evidence="1">Uncharacterized protein</fullName>
    </submittedName>
</protein>
<proteinExistence type="predicted"/>
<dbReference type="AlphaFoldDB" id="A0A1W0CCB3"/>
<name>A0A1W0CCB3_9NEIS</name>
<comment type="caution">
    <text evidence="1">The sequence shown here is derived from an EMBL/GenBank/DDBJ whole genome shotgun (WGS) entry which is preliminary data.</text>
</comment>
<accession>A0A1W0CCB3</accession>
<dbReference type="EMBL" id="MUKV01000047">
    <property type="protein sequence ID" value="OQS32370.1"/>
    <property type="molecule type" value="Genomic_DNA"/>
</dbReference>
<reference evidence="1 2" key="1">
    <citation type="submission" date="2017-02" db="EMBL/GenBank/DDBJ databases">
        <title>Chromobacterium haemolyticum H5244.</title>
        <authorList>
            <person name="Gulvik C.A."/>
        </authorList>
    </citation>
    <scope>NUCLEOTIDE SEQUENCE [LARGE SCALE GENOMIC DNA]</scope>
    <source>
        <strain evidence="1 2">H5244</strain>
    </source>
</reference>